<dbReference type="Proteomes" id="UP001160148">
    <property type="component" value="Unassembled WGS sequence"/>
</dbReference>
<keyword evidence="2" id="KW-1185">Reference proteome</keyword>
<organism evidence="1 2">
    <name type="scientific">Macrosiphum euphorbiae</name>
    <name type="common">potato aphid</name>
    <dbReference type="NCBI Taxonomy" id="13131"/>
    <lineage>
        <taxon>Eukaryota</taxon>
        <taxon>Metazoa</taxon>
        <taxon>Ecdysozoa</taxon>
        <taxon>Arthropoda</taxon>
        <taxon>Hexapoda</taxon>
        <taxon>Insecta</taxon>
        <taxon>Pterygota</taxon>
        <taxon>Neoptera</taxon>
        <taxon>Paraneoptera</taxon>
        <taxon>Hemiptera</taxon>
        <taxon>Sternorrhyncha</taxon>
        <taxon>Aphidomorpha</taxon>
        <taxon>Aphidoidea</taxon>
        <taxon>Aphididae</taxon>
        <taxon>Macrosiphini</taxon>
        <taxon>Macrosiphum</taxon>
    </lineage>
</organism>
<reference evidence="1 2" key="1">
    <citation type="submission" date="2023-01" db="EMBL/GenBank/DDBJ databases">
        <authorList>
            <person name="Whitehead M."/>
        </authorList>
    </citation>
    <scope>NUCLEOTIDE SEQUENCE [LARGE SCALE GENOMIC DNA]</scope>
</reference>
<dbReference type="AlphaFoldDB" id="A0AAV0X0A2"/>
<sequence>MYITPSVGVGLTTQSPRLATRQDIRLAAPVCATTVDEFSVKNFGFSKVRWSCVSSSALLCVAFDTSVVATAVVELDVFRGGGAVEAPRTGAKGFSAGLPPVSGTEFFFPSPETRRKSLLLIIHYSEKIY</sequence>
<evidence type="ECO:0000313" key="1">
    <source>
        <dbReference type="EMBL" id="CAI6361804.1"/>
    </source>
</evidence>
<proteinExistence type="predicted"/>
<protein>
    <submittedName>
        <fullName evidence="1">Uncharacterized protein</fullName>
    </submittedName>
</protein>
<name>A0AAV0X0A2_9HEMI</name>
<comment type="caution">
    <text evidence="1">The sequence shown here is derived from an EMBL/GenBank/DDBJ whole genome shotgun (WGS) entry which is preliminary data.</text>
</comment>
<evidence type="ECO:0000313" key="2">
    <source>
        <dbReference type="Proteomes" id="UP001160148"/>
    </source>
</evidence>
<dbReference type="EMBL" id="CARXXK010000003">
    <property type="protein sequence ID" value="CAI6361804.1"/>
    <property type="molecule type" value="Genomic_DNA"/>
</dbReference>
<gene>
    <name evidence="1" type="ORF">MEUPH1_LOCUS16946</name>
</gene>
<accession>A0AAV0X0A2</accession>